<dbReference type="Gene3D" id="1.10.1660.10">
    <property type="match status" value="1"/>
</dbReference>
<dbReference type="Proteomes" id="UP000193978">
    <property type="component" value="Chromosome"/>
</dbReference>
<organism evidence="3 4">
    <name type="scientific">Methylocystis bryophila</name>
    <dbReference type="NCBI Taxonomy" id="655015"/>
    <lineage>
        <taxon>Bacteria</taxon>
        <taxon>Pseudomonadati</taxon>
        <taxon>Pseudomonadota</taxon>
        <taxon>Alphaproteobacteria</taxon>
        <taxon>Hyphomicrobiales</taxon>
        <taxon>Methylocystaceae</taxon>
        <taxon>Methylocystis</taxon>
    </lineage>
</organism>
<accession>A0A1W6MVJ8</accession>
<proteinExistence type="predicted"/>
<dbReference type="GO" id="GO:0006355">
    <property type="term" value="P:regulation of DNA-templated transcription"/>
    <property type="evidence" value="ECO:0007669"/>
    <property type="project" value="InterPro"/>
</dbReference>
<keyword evidence="4" id="KW-1185">Reference proteome</keyword>
<dbReference type="Pfam" id="PF13411">
    <property type="entry name" value="MerR_1"/>
    <property type="match status" value="1"/>
</dbReference>
<reference evidence="3 4" key="1">
    <citation type="submission" date="2017-02" db="EMBL/GenBank/DDBJ databases">
        <authorList>
            <person name="Peterson S.W."/>
        </authorList>
    </citation>
    <scope>NUCLEOTIDE SEQUENCE [LARGE SCALE GENOMIC DNA]</scope>
    <source>
        <strain evidence="3 4">S285</strain>
    </source>
</reference>
<dbReference type="STRING" id="655015.B1812_11630"/>
<evidence type="ECO:0000313" key="3">
    <source>
        <dbReference type="EMBL" id="ARN81614.1"/>
    </source>
</evidence>
<dbReference type="InterPro" id="IPR009061">
    <property type="entry name" value="DNA-bd_dom_put_sf"/>
</dbReference>
<dbReference type="GO" id="GO:0003677">
    <property type="term" value="F:DNA binding"/>
    <property type="evidence" value="ECO:0007669"/>
    <property type="project" value="InterPro"/>
</dbReference>
<evidence type="ECO:0000313" key="4">
    <source>
        <dbReference type="Proteomes" id="UP000193978"/>
    </source>
</evidence>
<evidence type="ECO:0000256" key="1">
    <source>
        <dbReference type="SAM" id="MobiDB-lite"/>
    </source>
</evidence>
<dbReference type="CDD" id="cd04765">
    <property type="entry name" value="HTH_MlrA-like_sg2"/>
    <property type="match status" value="1"/>
</dbReference>
<dbReference type="KEGG" id="mbry:B1812_11630"/>
<feature type="region of interest" description="Disordered" evidence="1">
    <location>
        <begin position="145"/>
        <end position="169"/>
    </location>
</feature>
<dbReference type="PROSITE" id="PS50937">
    <property type="entry name" value="HTH_MERR_2"/>
    <property type="match status" value="1"/>
</dbReference>
<protein>
    <recommendedName>
        <fullName evidence="2">HTH merR-type domain-containing protein</fullName>
    </recommendedName>
</protein>
<gene>
    <name evidence="3" type="ORF">B1812_11630</name>
</gene>
<sequence length="216" mass="23450">MAIEKQEGAFLTIGEVAQKLDLPPHVLRFWETRFEDLEPMKRAGGRRYYRPRDVALATALRALLYGQGYTIKGVQRLLRERGVNAVIESARAGGLPSPLEAGEDEAEPQRPPPATPRVDHAAFMRNGLNAENVIDSKGLKPALETTRAAETPGPIEEPPEVEASPPVGQSGKIMLPAVVSPEPHFSAGLGDEEIRALRLALADLAEARRLLLLSKG</sequence>
<dbReference type="RefSeq" id="WP_085771731.1">
    <property type="nucleotide sequence ID" value="NZ_AP027149.1"/>
</dbReference>
<dbReference type="SMART" id="SM00422">
    <property type="entry name" value="HTH_MERR"/>
    <property type="match status" value="1"/>
</dbReference>
<feature type="domain" description="HTH merR-type" evidence="2">
    <location>
        <begin position="10"/>
        <end position="80"/>
    </location>
</feature>
<dbReference type="AlphaFoldDB" id="A0A1W6MVJ8"/>
<evidence type="ECO:0000259" key="2">
    <source>
        <dbReference type="PROSITE" id="PS50937"/>
    </source>
</evidence>
<dbReference type="InterPro" id="IPR000551">
    <property type="entry name" value="MerR-type_HTH_dom"/>
</dbReference>
<name>A0A1W6MVJ8_9HYPH</name>
<dbReference type="EMBL" id="CP019948">
    <property type="protein sequence ID" value="ARN81614.1"/>
    <property type="molecule type" value="Genomic_DNA"/>
</dbReference>
<feature type="region of interest" description="Disordered" evidence="1">
    <location>
        <begin position="93"/>
        <end position="115"/>
    </location>
</feature>
<dbReference type="SUPFAM" id="SSF46955">
    <property type="entry name" value="Putative DNA-binding domain"/>
    <property type="match status" value="1"/>
</dbReference>